<feature type="region of interest" description="Disordered" evidence="1">
    <location>
        <begin position="80"/>
        <end position="113"/>
    </location>
</feature>
<comment type="caution">
    <text evidence="2">The sequence shown here is derived from an EMBL/GenBank/DDBJ whole genome shotgun (WGS) entry which is preliminary data.</text>
</comment>
<protein>
    <submittedName>
        <fullName evidence="2">Uncharacterized protein</fullName>
    </submittedName>
</protein>
<accession>A0A9P8TF26</accession>
<reference evidence="2" key="2">
    <citation type="submission" date="2021-01" db="EMBL/GenBank/DDBJ databases">
        <authorList>
            <person name="Schikora-Tamarit M.A."/>
        </authorList>
    </citation>
    <scope>NUCLEOTIDE SEQUENCE</scope>
    <source>
        <strain evidence="2">CBS2887</strain>
    </source>
</reference>
<dbReference type="AlphaFoldDB" id="A0A9P8TF26"/>
<evidence type="ECO:0000256" key="1">
    <source>
        <dbReference type="SAM" id="MobiDB-lite"/>
    </source>
</evidence>
<sequence>MGNLVFILDSFLRSYSIGITGSQCLFRRTVIVVTILYHLNNIRCISSGGLGHTILAFLVGGWLLLSSSSSLIEASESNSSATSSSLSSLPLKSSSGDSSSSADPMLTSPSSLSSATSRNWAAILAFSSASKFLTLMPFSFKNDSIKLCSSLEILAKVTLLVPFFITISRSKVLLVAMLSPALEMDTCCTSLYGINILVGFHQVHLHSDFVLVGQVTVTDVLVRKLKGRLTVDLEDDFVSGQIGVTPVPTSKRMLLMIQLNAVTSL</sequence>
<gene>
    <name evidence="2" type="ORF">WICPIJ_009180</name>
</gene>
<dbReference type="Proteomes" id="UP000774326">
    <property type="component" value="Unassembled WGS sequence"/>
</dbReference>
<organism evidence="2 3">
    <name type="scientific">Wickerhamomyces pijperi</name>
    <name type="common">Yeast</name>
    <name type="synonym">Pichia pijperi</name>
    <dbReference type="NCBI Taxonomy" id="599730"/>
    <lineage>
        <taxon>Eukaryota</taxon>
        <taxon>Fungi</taxon>
        <taxon>Dikarya</taxon>
        <taxon>Ascomycota</taxon>
        <taxon>Saccharomycotina</taxon>
        <taxon>Saccharomycetes</taxon>
        <taxon>Phaffomycetales</taxon>
        <taxon>Wickerhamomycetaceae</taxon>
        <taxon>Wickerhamomyces</taxon>
    </lineage>
</organism>
<evidence type="ECO:0000313" key="3">
    <source>
        <dbReference type="Proteomes" id="UP000774326"/>
    </source>
</evidence>
<proteinExistence type="predicted"/>
<dbReference type="EMBL" id="JAEUBG010005308">
    <property type="protein sequence ID" value="KAH3676220.1"/>
    <property type="molecule type" value="Genomic_DNA"/>
</dbReference>
<keyword evidence="3" id="KW-1185">Reference proteome</keyword>
<reference evidence="2" key="1">
    <citation type="journal article" date="2021" name="Open Biol.">
        <title>Shared evolutionary footprints suggest mitochondrial oxidative damage underlies multiple complex I losses in fungi.</title>
        <authorList>
            <person name="Schikora-Tamarit M.A."/>
            <person name="Marcet-Houben M."/>
            <person name="Nosek J."/>
            <person name="Gabaldon T."/>
        </authorList>
    </citation>
    <scope>NUCLEOTIDE SEQUENCE</scope>
    <source>
        <strain evidence="2">CBS2887</strain>
    </source>
</reference>
<name>A0A9P8TF26_WICPI</name>
<evidence type="ECO:0000313" key="2">
    <source>
        <dbReference type="EMBL" id="KAH3676220.1"/>
    </source>
</evidence>